<evidence type="ECO:0000313" key="2">
    <source>
        <dbReference type="Proteomes" id="UP001060085"/>
    </source>
</evidence>
<gene>
    <name evidence="1" type="ORF">M9H77_05115</name>
</gene>
<reference evidence="2" key="1">
    <citation type="journal article" date="2023" name="Nat. Plants">
        <title>Single-cell RNA sequencing provides a high-resolution roadmap for understanding the multicellular compartmentation of specialized metabolism.</title>
        <authorList>
            <person name="Sun S."/>
            <person name="Shen X."/>
            <person name="Li Y."/>
            <person name="Li Y."/>
            <person name="Wang S."/>
            <person name="Li R."/>
            <person name="Zhang H."/>
            <person name="Shen G."/>
            <person name="Guo B."/>
            <person name="Wei J."/>
            <person name="Xu J."/>
            <person name="St-Pierre B."/>
            <person name="Chen S."/>
            <person name="Sun C."/>
        </authorList>
    </citation>
    <scope>NUCLEOTIDE SEQUENCE [LARGE SCALE GENOMIC DNA]</scope>
</reference>
<proteinExistence type="predicted"/>
<dbReference type="EMBL" id="CM044701">
    <property type="protein sequence ID" value="KAI5683887.1"/>
    <property type="molecule type" value="Genomic_DNA"/>
</dbReference>
<keyword evidence="2" id="KW-1185">Reference proteome</keyword>
<comment type="caution">
    <text evidence="1">The sequence shown here is derived from an EMBL/GenBank/DDBJ whole genome shotgun (WGS) entry which is preliminary data.</text>
</comment>
<organism evidence="1 2">
    <name type="scientific">Catharanthus roseus</name>
    <name type="common">Madagascar periwinkle</name>
    <name type="synonym">Vinca rosea</name>
    <dbReference type="NCBI Taxonomy" id="4058"/>
    <lineage>
        <taxon>Eukaryota</taxon>
        <taxon>Viridiplantae</taxon>
        <taxon>Streptophyta</taxon>
        <taxon>Embryophyta</taxon>
        <taxon>Tracheophyta</taxon>
        <taxon>Spermatophyta</taxon>
        <taxon>Magnoliopsida</taxon>
        <taxon>eudicotyledons</taxon>
        <taxon>Gunneridae</taxon>
        <taxon>Pentapetalae</taxon>
        <taxon>asterids</taxon>
        <taxon>lamiids</taxon>
        <taxon>Gentianales</taxon>
        <taxon>Apocynaceae</taxon>
        <taxon>Rauvolfioideae</taxon>
        <taxon>Vinceae</taxon>
        <taxon>Catharanthinae</taxon>
        <taxon>Catharanthus</taxon>
    </lineage>
</organism>
<evidence type="ECO:0000313" key="1">
    <source>
        <dbReference type="EMBL" id="KAI5683887.1"/>
    </source>
</evidence>
<sequence length="186" mass="21523">MEKQEKEESASSLPVLPRIERLDRLLQLLEEKHSLSRRHLGKNTEKKSQEEEEGDQCKSLSYVLDEVQHKGTLMERLTILENRVLQLSLDMDEENTSKSSSSTGEKLDHGFESSTGDSKQEIKDEIKIHQGIQSPVSVQARLQQDQESPKRRTCDVEKKGDISSRKQSNYKKSYKKYWLGWLRMGC</sequence>
<protein>
    <submittedName>
        <fullName evidence="1">Uncharacterized protein</fullName>
    </submittedName>
</protein>
<accession>A0ACC0CFY9</accession>
<name>A0ACC0CFY9_CATRO</name>
<dbReference type="Proteomes" id="UP001060085">
    <property type="component" value="Linkage Group LG01"/>
</dbReference>